<dbReference type="InterPro" id="IPR000914">
    <property type="entry name" value="SBP_5_dom"/>
</dbReference>
<dbReference type="GO" id="GO:1904680">
    <property type="term" value="F:peptide transmembrane transporter activity"/>
    <property type="evidence" value="ECO:0007669"/>
    <property type="project" value="TreeGrafter"/>
</dbReference>
<protein>
    <submittedName>
        <fullName evidence="5">Putative D,D-dipeptide-binding periplasmic protein DdpA</fullName>
    </submittedName>
</protein>
<dbReference type="Proteomes" id="UP000193061">
    <property type="component" value="Unassembled WGS sequence"/>
</dbReference>
<dbReference type="PANTHER" id="PTHR30290:SF64">
    <property type="entry name" value="ABC TRANSPORTER PERIPLASMIC BINDING PROTEIN"/>
    <property type="match status" value="1"/>
</dbReference>
<dbReference type="InterPro" id="IPR030678">
    <property type="entry name" value="Peptide/Ni-bd"/>
</dbReference>
<accession>A0A1X6Z0E4</accession>
<dbReference type="GO" id="GO:0042884">
    <property type="term" value="P:microcin transport"/>
    <property type="evidence" value="ECO:0007669"/>
    <property type="project" value="TreeGrafter"/>
</dbReference>
<evidence type="ECO:0000313" key="6">
    <source>
        <dbReference type="Proteomes" id="UP000193061"/>
    </source>
</evidence>
<dbReference type="PIRSF" id="PIRSF002741">
    <property type="entry name" value="MppA"/>
    <property type="match status" value="1"/>
</dbReference>
<feature type="domain" description="Solute-binding protein family 5" evidence="4">
    <location>
        <begin position="124"/>
        <end position="532"/>
    </location>
</feature>
<gene>
    <name evidence="5" type="primary">ddpA_1</name>
    <name evidence="5" type="ORF">ROA7450_01745</name>
</gene>
<sequence>MNPSLLSPSNEAVNSKKVALMRLDFFRTKARTTAAILLLVAPQMPAAEPSHGIAMYGDPALPPDFVSLPYANPNAPKGGKVVTGNVGSYDSLNPFALKGSSPWQLRFLTHESLMGRSWDEPFTLYGLLAESVETGPNREWVEFTLRPEAAFSDGTPVTVEDVIWSFETLGDEGNLRYRSFWGKVGTIEQTGPRSVRLTFNVQDRELALIAGLRPILKKAQWDGKTLSDAGPDDIPLGTAPYVVDDYTFGRDVTLRRNPDYWGKDLPLRTGTSNFDEIRIEFYGDNAVMKEAFKAQLLSYVREFNAENWATQYNFPAVERGDIVLSEIPHEKPSGISGFVMNTRRAPLDDWRVRDALIHAFNFEFINDALTGGRQPRITSYFSNSELAMQPGPAEGRVLELLEPFSDTLLPGTIEGYALPQSDGSQRNRANLRIAMQLLNDAGWDVKDGVLQNAEDTPLKLTVLLQQDGLIQQATAMMDIYSRALERLGIALEIQSIDRAQYTERESQFDFDLTFMRRALTLSPGNEQYSYWGIDSADTPGSRNLMGVKSSAAEAMIDTMLNATDRVEFIAATRALDRILTAGRYVIPIYQYSIGRIAHLKELKYRKDSLPIYGDGIGFLPEVWWYEES</sequence>
<dbReference type="GO" id="GO:0015833">
    <property type="term" value="P:peptide transport"/>
    <property type="evidence" value="ECO:0007669"/>
    <property type="project" value="TreeGrafter"/>
</dbReference>
<evidence type="ECO:0000256" key="1">
    <source>
        <dbReference type="ARBA" id="ARBA00004418"/>
    </source>
</evidence>
<dbReference type="Pfam" id="PF00496">
    <property type="entry name" value="SBP_bac_5"/>
    <property type="match status" value="1"/>
</dbReference>
<name>A0A1X6Z0E4_9RHOB</name>
<dbReference type="GO" id="GO:0030288">
    <property type="term" value="C:outer membrane-bounded periplasmic space"/>
    <property type="evidence" value="ECO:0007669"/>
    <property type="project" value="TreeGrafter"/>
</dbReference>
<dbReference type="GO" id="GO:0043190">
    <property type="term" value="C:ATP-binding cassette (ABC) transporter complex"/>
    <property type="evidence" value="ECO:0007669"/>
    <property type="project" value="InterPro"/>
</dbReference>
<dbReference type="EMBL" id="FWFX01000004">
    <property type="protein sequence ID" value="SLN36713.1"/>
    <property type="molecule type" value="Genomic_DNA"/>
</dbReference>
<reference evidence="5 6" key="1">
    <citation type="submission" date="2017-03" db="EMBL/GenBank/DDBJ databases">
        <authorList>
            <person name="Afonso C.L."/>
            <person name="Miller P.J."/>
            <person name="Scott M.A."/>
            <person name="Spackman E."/>
            <person name="Goraichik I."/>
            <person name="Dimitrov K.M."/>
            <person name="Suarez D.L."/>
            <person name="Swayne D.E."/>
        </authorList>
    </citation>
    <scope>NUCLEOTIDE SEQUENCE [LARGE SCALE GENOMIC DNA]</scope>
    <source>
        <strain evidence="5 6">CECT 7450</strain>
    </source>
</reference>
<comment type="subcellular location">
    <subcellularLocation>
        <location evidence="1">Periplasm</location>
    </subcellularLocation>
</comment>
<proteinExistence type="inferred from homology"/>
<dbReference type="Gene3D" id="3.40.190.10">
    <property type="entry name" value="Periplasmic binding protein-like II"/>
    <property type="match status" value="1"/>
</dbReference>
<dbReference type="SUPFAM" id="SSF53850">
    <property type="entry name" value="Periplasmic binding protein-like II"/>
    <property type="match status" value="1"/>
</dbReference>
<dbReference type="InterPro" id="IPR039424">
    <property type="entry name" value="SBP_5"/>
</dbReference>
<evidence type="ECO:0000313" key="5">
    <source>
        <dbReference type="EMBL" id="SLN36713.1"/>
    </source>
</evidence>
<keyword evidence="6" id="KW-1185">Reference proteome</keyword>
<dbReference type="CDD" id="cd08497">
    <property type="entry name" value="MbnE-like"/>
    <property type="match status" value="1"/>
</dbReference>
<dbReference type="Gene3D" id="3.10.105.10">
    <property type="entry name" value="Dipeptide-binding Protein, Domain 3"/>
    <property type="match status" value="1"/>
</dbReference>
<evidence type="ECO:0000256" key="2">
    <source>
        <dbReference type="ARBA" id="ARBA00005695"/>
    </source>
</evidence>
<dbReference type="AlphaFoldDB" id="A0A1X6Z0E4"/>
<comment type="similarity">
    <text evidence="2">Belongs to the bacterial solute-binding protein 5 family.</text>
</comment>
<organism evidence="5 6">
    <name type="scientific">Roseovarius albus</name>
    <dbReference type="NCBI Taxonomy" id="1247867"/>
    <lineage>
        <taxon>Bacteria</taxon>
        <taxon>Pseudomonadati</taxon>
        <taxon>Pseudomonadota</taxon>
        <taxon>Alphaproteobacteria</taxon>
        <taxon>Rhodobacterales</taxon>
        <taxon>Roseobacteraceae</taxon>
        <taxon>Roseovarius</taxon>
    </lineage>
</organism>
<evidence type="ECO:0000256" key="3">
    <source>
        <dbReference type="ARBA" id="ARBA00022729"/>
    </source>
</evidence>
<evidence type="ECO:0000259" key="4">
    <source>
        <dbReference type="Pfam" id="PF00496"/>
    </source>
</evidence>
<keyword evidence="3" id="KW-0732">Signal</keyword>
<dbReference type="PANTHER" id="PTHR30290">
    <property type="entry name" value="PERIPLASMIC BINDING COMPONENT OF ABC TRANSPORTER"/>
    <property type="match status" value="1"/>
</dbReference>